<dbReference type="PANTHER" id="PTHR43861">
    <property type="entry name" value="TRANS-ACONITATE 2-METHYLTRANSFERASE-RELATED"/>
    <property type="match status" value="1"/>
</dbReference>
<dbReference type="GO" id="GO:0008168">
    <property type="term" value="F:methyltransferase activity"/>
    <property type="evidence" value="ECO:0007669"/>
    <property type="project" value="UniProtKB-KW"/>
</dbReference>
<reference evidence="2 3" key="1">
    <citation type="submission" date="2019-09" db="EMBL/GenBank/DDBJ databases">
        <title>Draft genome sequence of 3 type strains from the CCUG.</title>
        <authorList>
            <person name="Pineiro-Iglesias B."/>
            <person name="Tunovic T."/>
            <person name="Unosson C."/>
            <person name="Inganas E."/>
            <person name="Ohlen M."/>
            <person name="Cardew S."/>
            <person name="Jensie-Markopoulos S."/>
            <person name="Salva-Serra F."/>
            <person name="Jaen-Luchoro D."/>
            <person name="Karlsson R."/>
            <person name="Svensson-Stadler L."/>
            <person name="Chun J."/>
            <person name="Moore E."/>
        </authorList>
    </citation>
    <scope>NUCLEOTIDE SEQUENCE [LARGE SCALE GENOMIC DNA]</scope>
    <source>
        <strain evidence="2 3">CCUG 65427</strain>
    </source>
</reference>
<keyword evidence="2" id="KW-0489">Methyltransferase</keyword>
<dbReference type="CDD" id="cd02440">
    <property type="entry name" value="AdoMet_MTases"/>
    <property type="match status" value="1"/>
</dbReference>
<name>A0A833CAF7_9FIRM</name>
<protein>
    <submittedName>
        <fullName evidence="2">Class I SAM-dependent methyltransferase</fullName>
    </submittedName>
</protein>
<proteinExistence type="predicted"/>
<dbReference type="EMBL" id="WBKH01000007">
    <property type="protein sequence ID" value="KAB1477938.1"/>
    <property type="molecule type" value="Genomic_DNA"/>
</dbReference>
<evidence type="ECO:0000259" key="1">
    <source>
        <dbReference type="Pfam" id="PF13847"/>
    </source>
</evidence>
<dbReference type="SUPFAM" id="SSF53335">
    <property type="entry name" value="S-adenosyl-L-methionine-dependent methyltransferases"/>
    <property type="match status" value="1"/>
</dbReference>
<dbReference type="Proteomes" id="UP000434554">
    <property type="component" value="Unassembled WGS sequence"/>
</dbReference>
<sequence length="288" mass="34635">MRRVDKLRKLKNINLNEIWEKEQEWLNYRLSERKYNDCVELKFWEDLAPRYSEKFNLYRDVPGLGEWLHQKIGNNKRLLEVGCGVGNFTIPFSKYSKEILAVDFSPAMLNELLKNIEYENIENIRMHHSKWEEFEEPYDADFVVSVNSLYRVRYMETALKKISEYGKQGFFIIRTVYKPYLHEIFDELRIEYKTNSDYMFMPMMLWNMGISANVQYTRYGRPISFQAWNDIEGQMIDDIGEDKYLQYKDELSDRFLQKAVKGENGFTYISEQIIEIIYSFKDGSHFSL</sequence>
<organism evidence="2 3">
    <name type="scientific">Veillonella seminalis</name>
    <dbReference type="NCBI Taxonomy" id="1502943"/>
    <lineage>
        <taxon>Bacteria</taxon>
        <taxon>Bacillati</taxon>
        <taxon>Bacillota</taxon>
        <taxon>Negativicutes</taxon>
        <taxon>Veillonellales</taxon>
        <taxon>Veillonellaceae</taxon>
        <taxon>Veillonella</taxon>
    </lineage>
</organism>
<comment type="caution">
    <text evidence="2">The sequence shown here is derived from an EMBL/GenBank/DDBJ whole genome shotgun (WGS) entry which is preliminary data.</text>
</comment>
<dbReference type="Gene3D" id="3.40.50.150">
    <property type="entry name" value="Vaccinia Virus protein VP39"/>
    <property type="match status" value="1"/>
</dbReference>
<accession>A0A833CAF7</accession>
<dbReference type="RefSeq" id="WP_127007564.1">
    <property type="nucleotide sequence ID" value="NZ_WBKH01000007.1"/>
</dbReference>
<keyword evidence="2" id="KW-0808">Transferase</keyword>
<dbReference type="AlphaFoldDB" id="A0A833CAF7"/>
<dbReference type="Pfam" id="PF13847">
    <property type="entry name" value="Methyltransf_31"/>
    <property type="match status" value="1"/>
</dbReference>
<evidence type="ECO:0000313" key="3">
    <source>
        <dbReference type="Proteomes" id="UP000434554"/>
    </source>
</evidence>
<dbReference type="GO" id="GO:0032259">
    <property type="term" value="P:methylation"/>
    <property type="evidence" value="ECO:0007669"/>
    <property type="project" value="UniProtKB-KW"/>
</dbReference>
<dbReference type="InterPro" id="IPR029063">
    <property type="entry name" value="SAM-dependent_MTases_sf"/>
</dbReference>
<dbReference type="InterPro" id="IPR025714">
    <property type="entry name" value="Methyltranfer_dom"/>
</dbReference>
<gene>
    <name evidence="2" type="ORF">F8R14_07600</name>
</gene>
<evidence type="ECO:0000313" key="2">
    <source>
        <dbReference type="EMBL" id="KAB1477938.1"/>
    </source>
</evidence>
<feature type="domain" description="Methyltransferase" evidence="1">
    <location>
        <begin position="74"/>
        <end position="180"/>
    </location>
</feature>